<sequence>MSEEMNGGVVDGAENAHTPLALAPPFVQVTDAPGLLENVLSFCPVPDLLSASASSRRLKEAARSDCLWREACKKLWEGKMGMTSSNSEEGGDDQGNRVALFRRTLLSPSAVERLPVDQVRLLISQKPRNDRLSRETEDSVTSGESIDDIGQLHQDLLHCMKELLARVADEMDDSDEHDVDNDGNAKQITGVVRGFDDIWFGSFASSIFDAQRVCITEEELCSPHGFNLHFKMSTDFLPSDGLDDEMGLADRLRPCGNRSDMKLLFHTLCRFEHSLSTGGGEDREEEGRTFHMDNDPHHPSALPWRWLLIGRALQVFPYPPLLVSRTGDWGWKLENMNVVLLQSAM</sequence>
<protein>
    <recommendedName>
        <fullName evidence="2">F-box domain-containing protein</fullName>
    </recommendedName>
</protein>
<feature type="region of interest" description="Disordered" evidence="1">
    <location>
        <begin position="275"/>
        <end position="294"/>
    </location>
</feature>
<dbReference type="InterPro" id="IPR036047">
    <property type="entry name" value="F-box-like_dom_sf"/>
</dbReference>
<feature type="compositionally biased region" description="Basic and acidic residues" evidence="1">
    <location>
        <begin position="285"/>
        <end position="294"/>
    </location>
</feature>
<dbReference type="Gene3D" id="1.20.1280.50">
    <property type="match status" value="1"/>
</dbReference>
<dbReference type="Pfam" id="PF12937">
    <property type="entry name" value="F-box-like"/>
    <property type="match status" value="1"/>
</dbReference>
<gene>
    <name evidence="3" type="ORF">OAUR00152_LOCUS6886</name>
</gene>
<dbReference type="AlphaFoldDB" id="A0A7S4I343"/>
<proteinExistence type="predicted"/>
<name>A0A7S4I343_9STRA</name>
<evidence type="ECO:0000256" key="1">
    <source>
        <dbReference type="SAM" id="MobiDB-lite"/>
    </source>
</evidence>
<dbReference type="InterPro" id="IPR001810">
    <property type="entry name" value="F-box_dom"/>
</dbReference>
<dbReference type="SUPFAM" id="SSF81383">
    <property type="entry name" value="F-box domain"/>
    <property type="match status" value="1"/>
</dbReference>
<accession>A0A7S4I343</accession>
<evidence type="ECO:0000313" key="3">
    <source>
        <dbReference type="EMBL" id="CAE2217087.1"/>
    </source>
</evidence>
<dbReference type="EMBL" id="HBKQ01010180">
    <property type="protein sequence ID" value="CAE2217087.1"/>
    <property type="molecule type" value="Transcribed_RNA"/>
</dbReference>
<organism evidence="3">
    <name type="scientific">Odontella aurita</name>
    <dbReference type="NCBI Taxonomy" id="265563"/>
    <lineage>
        <taxon>Eukaryota</taxon>
        <taxon>Sar</taxon>
        <taxon>Stramenopiles</taxon>
        <taxon>Ochrophyta</taxon>
        <taxon>Bacillariophyta</taxon>
        <taxon>Mediophyceae</taxon>
        <taxon>Biddulphiophycidae</taxon>
        <taxon>Eupodiscales</taxon>
        <taxon>Odontellaceae</taxon>
        <taxon>Odontella</taxon>
    </lineage>
</organism>
<feature type="domain" description="F-box" evidence="2">
    <location>
        <begin position="35"/>
        <end position="73"/>
    </location>
</feature>
<evidence type="ECO:0000259" key="2">
    <source>
        <dbReference type="Pfam" id="PF12937"/>
    </source>
</evidence>
<reference evidence="3" key="1">
    <citation type="submission" date="2021-01" db="EMBL/GenBank/DDBJ databases">
        <authorList>
            <person name="Corre E."/>
            <person name="Pelletier E."/>
            <person name="Niang G."/>
            <person name="Scheremetjew M."/>
            <person name="Finn R."/>
            <person name="Kale V."/>
            <person name="Holt S."/>
            <person name="Cochrane G."/>
            <person name="Meng A."/>
            <person name="Brown T."/>
            <person name="Cohen L."/>
        </authorList>
    </citation>
    <scope>NUCLEOTIDE SEQUENCE</scope>
    <source>
        <strain evidence="3">Isolate 1302-5</strain>
    </source>
</reference>